<dbReference type="InterPro" id="IPR015815">
    <property type="entry name" value="HIBADH-related"/>
</dbReference>
<dbReference type="EMBL" id="CP094929">
    <property type="protein sequence ID" value="UOM51823.1"/>
    <property type="molecule type" value="Genomic_DNA"/>
</dbReference>
<dbReference type="Pfam" id="PF03446">
    <property type="entry name" value="NAD_binding_2"/>
    <property type="match status" value="1"/>
</dbReference>
<proteinExistence type="predicted"/>
<evidence type="ECO:0000256" key="1">
    <source>
        <dbReference type="ARBA" id="ARBA00023002"/>
    </source>
</evidence>
<feature type="domain" description="6-phosphogluconate dehydrogenase NADP-binding" evidence="3">
    <location>
        <begin position="13"/>
        <end position="171"/>
    </location>
</feature>
<dbReference type="InterPro" id="IPR029154">
    <property type="entry name" value="HIBADH-like_NADP-bd"/>
</dbReference>
<dbReference type="InterPro" id="IPR008927">
    <property type="entry name" value="6-PGluconate_DH-like_C_sf"/>
</dbReference>
<dbReference type="PANTHER" id="PTHR22981">
    <property type="entry name" value="3-HYDROXYISOBUTYRATE DEHYDROGENASE-RELATED"/>
    <property type="match status" value="1"/>
</dbReference>
<gene>
    <name evidence="5" type="ORF">MUG09_03400</name>
</gene>
<dbReference type="RefSeq" id="WP_244773568.1">
    <property type="nucleotide sequence ID" value="NZ_CP094929.1"/>
</dbReference>
<sequence>MMSWTGLKSKVETVGLVGCGRMGICMLEVLLKGGFKVVAYDAFAQAMERAATMGAVLAASPMDLAQKVDLVIMSLPGPVQIEQVLFAENGIVRGLGKGKVVVDTSTVDPKTTKDNAERLEQATGSAYLDCPILGRPSATGKWMLPTGGNKDALEYAKPALLTFAANAISVGEHGAGNALKLLNQMMFTCINAISSEVMAIAEHVGVDPKIFYNTVASSSAATVSGLFREVGKCIIQDEFDHPAFTVDLLIKDTKLALQMAKDSDAPSVIAGFAHMYNELAHANGHGNEDTSAVYKVFAKQYEKESK</sequence>
<organism evidence="5 6">
    <name type="scientific">Sphaerochaeta associata</name>
    <dbReference type="NCBI Taxonomy" id="1129264"/>
    <lineage>
        <taxon>Bacteria</taxon>
        <taxon>Pseudomonadati</taxon>
        <taxon>Spirochaetota</taxon>
        <taxon>Spirochaetia</taxon>
        <taxon>Spirochaetales</taxon>
        <taxon>Sphaerochaetaceae</taxon>
        <taxon>Sphaerochaeta</taxon>
    </lineage>
</organism>
<accession>A0ABY4DE85</accession>
<protein>
    <submittedName>
        <fullName evidence="5">NAD(P)-dependent oxidoreductase</fullName>
    </submittedName>
</protein>
<dbReference type="Gene3D" id="1.10.1040.10">
    <property type="entry name" value="N-(1-d-carboxylethyl)-l-norvaline Dehydrogenase, domain 2"/>
    <property type="match status" value="1"/>
</dbReference>
<keyword evidence="2" id="KW-0520">NAD</keyword>
<dbReference type="Gene3D" id="3.40.50.720">
    <property type="entry name" value="NAD(P)-binding Rossmann-like Domain"/>
    <property type="match status" value="1"/>
</dbReference>
<keyword evidence="6" id="KW-1185">Reference proteome</keyword>
<keyword evidence="1" id="KW-0560">Oxidoreductase</keyword>
<dbReference type="SUPFAM" id="SSF48179">
    <property type="entry name" value="6-phosphogluconate dehydrogenase C-terminal domain-like"/>
    <property type="match status" value="1"/>
</dbReference>
<evidence type="ECO:0000259" key="3">
    <source>
        <dbReference type="Pfam" id="PF03446"/>
    </source>
</evidence>
<feature type="domain" description="3-hydroxyisobutyrate dehydrogenase-like NAD-binding" evidence="4">
    <location>
        <begin position="174"/>
        <end position="296"/>
    </location>
</feature>
<evidence type="ECO:0000313" key="5">
    <source>
        <dbReference type="EMBL" id="UOM51823.1"/>
    </source>
</evidence>
<evidence type="ECO:0000259" key="4">
    <source>
        <dbReference type="Pfam" id="PF14833"/>
    </source>
</evidence>
<dbReference type="PIRSF" id="PIRSF000103">
    <property type="entry name" value="HIBADH"/>
    <property type="match status" value="1"/>
</dbReference>
<reference evidence="6" key="1">
    <citation type="journal article" date="2024" name="J Bioinform Genom">
        <title>Complete genome sequence of the type strain bacterium Sphaerochaeta associata GLS2t (VKM B-2742)t.</title>
        <authorList>
            <person name="Troshina O.Y."/>
            <person name="Tepeeva A.N."/>
            <person name="Arzamasceva V.O."/>
            <person name="Whitman W.B."/>
            <person name="Varghese N."/>
            <person name="Shapiro N."/>
            <person name="Woyke T."/>
            <person name="Kripides N.C."/>
            <person name="Vasilenko O.V."/>
        </authorList>
    </citation>
    <scope>NUCLEOTIDE SEQUENCE [LARGE SCALE GENOMIC DNA]</scope>
    <source>
        <strain evidence="6">GLS2T</strain>
    </source>
</reference>
<evidence type="ECO:0000256" key="2">
    <source>
        <dbReference type="ARBA" id="ARBA00023027"/>
    </source>
</evidence>
<dbReference type="PANTHER" id="PTHR22981:SF7">
    <property type="entry name" value="3-HYDROXYISOBUTYRATE DEHYDROGENASE, MITOCHONDRIAL"/>
    <property type="match status" value="1"/>
</dbReference>
<dbReference type="Pfam" id="PF14833">
    <property type="entry name" value="NAD_binding_11"/>
    <property type="match status" value="1"/>
</dbReference>
<dbReference type="InterPro" id="IPR013328">
    <property type="entry name" value="6PGD_dom2"/>
</dbReference>
<dbReference type="SUPFAM" id="SSF51735">
    <property type="entry name" value="NAD(P)-binding Rossmann-fold domains"/>
    <property type="match status" value="1"/>
</dbReference>
<dbReference type="InterPro" id="IPR006115">
    <property type="entry name" value="6PGDH_NADP-bd"/>
</dbReference>
<evidence type="ECO:0000313" key="6">
    <source>
        <dbReference type="Proteomes" id="UP000829708"/>
    </source>
</evidence>
<dbReference type="InterPro" id="IPR036291">
    <property type="entry name" value="NAD(P)-bd_dom_sf"/>
</dbReference>
<name>A0ABY4DE85_9SPIR</name>
<dbReference type="Proteomes" id="UP000829708">
    <property type="component" value="Chromosome"/>
</dbReference>